<dbReference type="Proteomes" id="UP000735302">
    <property type="component" value="Unassembled WGS sequence"/>
</dbReference>
<feature type="domain" description="Tyrosine-protein kinase ephrin type A/B receptor-like" evidence="1">
    <location>
        <begin position="58"/>
        <end position="107"/>
    </location>
</feature>
<organism evidence="2 3">
    <name type="scientific">Plakobranchus ocellatus</name>
    <dbReference type="NCBI Taxonomy" id="259542"/>
    <lineage>
        <taxon>Eukaryota</taxon>
        <taxon>Metazoa</taxon>
        <taxon>Spiralia</taxon>
        <taxon>Lophotrochozoa</taxon>
        <taxon>Mollusca</taxon>
        <taxon>Gastropoda</taxon>
        <taxon>Heterobranchia</taxon>
        <taxon>Euthyneura</taxon>
        <taxon>Panpulmonata</taxon>
        <taxon>Sacoglossa</taxon>
        <taxon>Placobranchoidea</taxon>
        <taxon>Plakobranchidae</taxon>
        <taxon>Plakobranchus</taxon>
    </lineage>
</organism>
<dbReference type="EMBL" id="BLXT01002838">
    <property type="protein sequence ID" value="GFN98235.1"/>
    <property type="molecule type" value="Genomic_DNA"/>
</dbReference>
<evidence type="ECO:0000313" key="3">
    <source>
        <dbReference type="Proteomes" id="UP000735302"/>
    </source>
</evidence>
<keyword evidence="3" id="KW-1185">Reference proteome</keyword>
<proteinExistence type="predicted"/>
<dbReference type="InterPro" id="IPR052071">
    <property type="entry name" value="SCUB_EGF-like_domain"/>
</dbReference>
<name>A0AAV3ZQJ4_9GAST</name>
<comment type="caution">
    <text evidence="2">The sequence shown here is derived from an EMBL/GenBank/DDBJ whole genome shotgun (WGS) entry which is preliminary data.</text>
</comment>
<evidence type="ECO:0000259" key="1">
    <source>
        <dbReference type="Pfam" id="PF07699"/>
    </source>
</evidence>
<evidence type="ECO:0000313" key="2">
    <source>
        <dbReference type="EMBL" id="GFN98235.1"/>
    </source>
</evidence>
<dbReference type="Gene3D" id="2.10.50.10">
    <property type="entry name" value="Tumor Necrosis Factor Receptor, subunit A, domain 2"/>
    <property type="match status" value="1"/>
</dbReference>
<sequence>MIQPTSVWDVGRAATDQPVVQPVVCHVKATLPQLVRVQHPLLLAMIFSYSSVTCRLGYFRSGPRFCSACAIGEYQDVTDLTSCKSCGTIDGFEGSTFGSASIAKTDCFRICPSGSFRAANEEDCALCDYGYYQPLSNAIIVTSRRPCPDGGTTLNKGTASQDFCILMPAPLVRTSISVIIIMNVRSCDNREHIRQTIVDLIVTLIQIQVSAPQLYAAISTSCLSLSAGTTTQGERRDRLIRQQL</sequence>
<dbReference type="GO" id="GO:0007165">
    <property type="term" value="P:signal transduction"/>
    <property type="evidence" value="ECO:0007669"/>
    <property type="project" value="TreeGrafter"/>
</dbReference>
<dbReference type="PANTHER" id="PTHR24046">
    <property type="entry name" value="SIGNAL PEPTIDE, CUB AND EGF-LIKE DOMAIN-CONTAINING"/>
    <property type="match status" value="1"/>
</dbReference>
<protein>
    <submittedName>
        <fullName evidence="2">Egf-domain, multiple</fullName>
    </submittedName>
</protein>
<dbReference type="GO" id="GO:0005615">
    <property type="term" value="C:extracellular space"/>
    <property type="evidence" value="ECO:0007669"/>
    <property type="project" value="TreeGrafter"/>
</dbReference>
<dbReference type="PANTHER" id="PTHR24046:SF5">
    <property type="entry name" value="EGF-LIKE DOMAIN-CONTAINING PROTEIN"/>
    <property type="match status" value="1"/>
</dbReference>
<dbReference type="InterPro" id="IPR009030">
    <property type="entry name" value="Growth_fac_rcpt_cys_sf"/>
</dbReference>
<dbReference type="InterPro" id="IPR011641">
    <property type="entry name" value="Tyr-kin_ephrin_A/B_rcpt-like"/>
</dbReference>
<dbReference type="Pfam" id="PF07699">
    <property type="entry name" value="Ephrin_rec_like"/>
    <property type="match status" value="1"/>
</dbReference>
<dbReference type="AlphaFoldDB" id="A0AAV3ZQJ4"/>
<gene>
    <name evidence="2" type="ORF">PoB_002474100</name>
</gene>
<reference evidence="2 3" key="1">
    <citation type="journal article" date="2021" name="Elife">
        <title>Chloroplast acquisition without the gene transfer in kleptoplastic sea slugs, Plakobranchus ocellatus.</title>
        <authorList>
            <person name="Maeda T."/>
            <person name="Takahashi S."/>
            <person name="Yoshida T."/>
            <person name="Shimamura S."/>
            <person name="Takaki Y."/>
            <person name="Nagai Y."/>
            <person name="Toyoda A."/>
            <person name="Suzuki Y."/>
            <person name="Arimoto A."/>
            <person name="Ishii H."/>
            <person name="Satoh N."/>
            <person name="Nishiyama T."/>
            <person name="Hasebe M."/>
            <person name="Maruyama T."/>
            <person name="Minagawa J."/>
            <person name="Obokata J."/>
            <person name="Shigenobu S."/>
        </authorList>
    </citation>
    <scope>NUCLEOTIDE SEQUENCE [LARGE SCALE GENOMIC DNA]</scope>
</reference>
<dbReference type="GO" id="GO:0009986">
    <property type="term" value="C:cell surface"/>
    <property type="evidence" value="ECO:0007669"/>
    <property type="project" value="TreeGrafter"/>
</dbReference>
<accession>A0AAV3ZQJ4</accession>
<dbReference type="SUPFAM" id="SSF57184">
    <property type="entry name" value="Growth factor receptor domain"/>
    <property type="match status" value="1"/>
</dbReference>
<dbReference type="SMART" id="SM01411">
    <property type="entry name" value="Ephrin_rec_like"/>
    <property type="match status" value="2"/>
</dbReference>